<dbReference type="GO" id="GO:0006433">
    <property type="term" value="P:prolyl-tRNA aminoacylation"/>
    <property type="evidence" value="ECO:0007669"/>
    <property type="project" value="UniProtKB-UniRule"/>
</dbReference>
<keyword evidence="5 7" id="KW-0030">Aminoacyl-tRNA synthetase</keyword>
<dbReference type="GO" id="GO:0005524">
    <property type="term" value="F:ATP binding"/>
    <property type="evidence" value="ECO:0007669"/>
    <property type="project" value="UniProtKB-UniRule"/>
</dbReference>
<comment type="catalytic activity">
    <reaction evidence="6 7">
        <text>tRNA(Pro) + L-proline + ATP = L-prolyl-tRNA(Pro) + AMP + diphosphate</text>
        <dbReference type="Rhea" id="RHEA:14305"/>
        <dbReference type="Rhea" id="RHEA-COMP:9700"/>
        <dbReference type="Rhea" id="RHEA-COMP:9702"/>
        <dbReference type="ChEBI" id="CHEBI:30616"/>
        <dbReference type="ChEBI" id="CHEBI:33019"/>
        <dbReference type="ChEBI" id="CHEBI:60039"/>
        <dbReference type="ChEBI" id="CHEBI:78442"/>
        <dbReference type="ChEBI" id="CHEBI:78532"/>
        <dbReference type="ChEBI" id="CHEBI:456215"/>
        <dbReference type="EC" id="6.1.1.15"/>
    </reaction>
</comment>
<evidence type="ECO:0000256" key="1">
    <source>
        <dbReference type="ARBA" id="ARBA00022598"/>
    </source>
</evidence>
<evidence type="ECO:0000256" key="4">
    <source>
        <dbReference type="ARBA" id="ARBA00022917"/>
    </source>
</evidence>
<dbReference type="Gene3D" id="3.30.110.30">
    <property type="entry name" value="C-terminal domain of ProRS"/>
    <property type="match status" value="1"/>
</dbReference>
<comment type="domain">
    <text evidence="7">Consists of three domains: the N-terminal catalytic domain, the anticodon-binding domain and the C-terminal extension.</text>
</comment>
<dbReference type="PROSITE" id="PS50862">
    <property type="entry name" value="AA_TRNA_LIGASE_II"/>
    <property type="match status" value="1"/>
</dbReference>
<dbReference type="InterPro" id="IPR017449">
    <property type="entry name" value="Pro-tRNA_synth_II"/>
</dbReference>
<feature type="domain" description="Aminoacyl-transfer RNA synthetases class-II family profile" evidence="8">
    <location>
        <begin position="47"/>
        <end position="289"/>
    </location>
</feature>
<protein>
    <recommendedName>
        <fullName evidence="7">Proline--tRNA ligase</fullName>
        <ecNumber evidence="7">6.1.1.15</ecNumber>
    </recommendedName>
    <alternativeName>
        <fullName evidence="7">Prolyl-tRNA synthetase</fullName>
        <shortName evidence="7">ProRS</shortName>
    </alternativeName>
</protein>
<dbReference type="InterPro" id="IPR004499">
    <property type="entry name" value="Pro-tRNA-ligase_IIa_arc-type"/>
</dbReference>
<evidence type="ECO:0000313" key="9">
    <source>
        <dbReference type="EMBL" id="PUA32167.1"/>
    </source>
</evidence>
<proteinExistence type="inferred from homology"/>
<dbReference type="InterPro" id="IPR004154">
    <property type="entry name" value="Anticodon-bd"/>
</dbReference>
<evidence type="ECO:0000259" key="8">
    <source>
        <dbReference type="PROSITE" id="PS50862"/>
    </source>
</evidence>
<comment type="subcellular location">
    <subcellularLocation>
        <location evidence="7">Cytoplasm</location>
    </subcellularLocation>
</comment>
<dbReference type="SMART" id="SM00946">
    <property type="entry name" value="ProRS-C_1"/>
    <property type="match status" value="1"/>
</dbReference>
<dbReference type="SUPFAM" id="SSF64586">
    <property type="entry name" value="C-terminal domain of ProRS"/>
    <property type="match status" value="1"/>
</dbReference>
<dbReference type="InterPro" id="IPR002314">
    <property type="entry name" value="aa-tRNA-synt_IIb"/>
</dbReference>
<organism evidence="9 10">
    <name type="scientific">Zestosphaera tikiterensis</name>
    <dbReference type="NCBI Taxonomy" id="1973259"/>
    <lineage>
        <taxon>Archaea</taxon>
        <taxon>Thermoproteota</taxon>
        <taxon>Thermoprotei</taxon>
        <taxon>Desulfurococcales</taxon>
        <taxon>Desulfurococcaceae</taxon>
        <taxon>Zestosphaera</taxon>
    </lineage>
</organism>
<dbReference type="EMBL" id="NBVN01000004">
    <property type="protein sequence ID" value="PUA32167.1"/>
    <property type="molecule type" value="Genomic_DNA"/>
</dbReference>
<dbReference type="InterPro" id="IPR006195">
    <property type="entry name" value="aa-tRNA-synth_II"/>
</dbReference>
<dbReference type="Gene3D" id="3.40.50.800">
    <property type="entry name" value="Anticodon-binding domain"/>
    <property type="match status" value="1"/>
</dbReference>
<dbReference type="PANTHER" id="PTHR43382">
    <property type="entry name" value="PROLYL-TRNA SYNTHETASE"/>
    <property type="match status" value="1"/>
</dbReference>
<dbReference type="CDD" id="cd00778">
    <property type="entry name" value="ProRS_core_arch_euk"/>
    <property type="match status" value="1"/>
</dbReference>
<accession>A0A2R7Y482</accession>
<evidence type="ECO:0000256" key="7">
    <source>
        <dbReference type="HAMAP-Rule" id="MF_01571"/>
    </source>
</evidence>
<comment type="caution">
    <text evidence="9">The sequence shown here is derived from an EMBL/GenBank/DDBJ whole genome shotgun (WGS) entry which is preliminary data.</text>
</comment>
<keyword evidence="7" id="KW-0963">Cytoplasm</keyword>
<reference evidence="9 10" key="1">
    <citation type="journal article" date="2018" name="Syst. Appl. Microbiol.">
        <title>A new symbiotic nanoarchaeote (Candidatus Nanoclepta minutus) and its host (Zestosphaera tikiterensis gen. nov., sp. nov.) from a New Zealand hot spring.</title>
        <authorList>
            <person name="St John E."/>
            <person name="Liu Y."/>
            <person name="Podar M."/>
            <person name="Stott M.B."/>
            <person name="Meneghin J."/>
            <person name="Chen Z."/>
            <person name="Lagutin K."/>
            <person name="Mitchell K."/>
            <person name="Reysenbach A.L."/>
        </authorList>
    </citation>
    <scope>NUCLEOTIDE SEQUENCE [LARGE SCALE GENOMIC DNA]</scope>
    <source>
        <strain evidence="9">NZ3</strain>
    </source>
</reference>
<evidence type="ECO:0000313" key="10">
    <source>
        <dbReference type="Proteomes" id="UP000244093"/>
    </source>
</evidence>
<keyword evidence="4 7" id="KW-0648">Protein biosynthesis</keyword>
<dbReference type="Proteomes" id="UP000244093">
    <property type="component" value="Unassembled WGS sequence"/>
</dbReference>
<dbReference type="Pfam" id="PF00587">
    <property type="entry name" value="tRNA-synt_2b"/>
    <property type="match status" value="1"/>
</dbReference>
<dbReference type="NCBIfam" id="TIGR00408">
    <property type="entry name" value="proS_fam_I"/>
    <property type="match status" value="1"/>
</dbReference>
<evidence type="ECO:0000256" key="5">
    <source>
        <dbReference type="ARBA" id="ARBA00023146"/>
    </source>
</evidence>
<evidence type="ECO:0000256" key="2">
    <source>
        <dbReference type="ARBA" id="ARBA00022741"/>
    </source>
</evidence>
<keyword evidence="3 7" id="KW-0067">ATP-binding</keyword>
<evidence type="ECO:0000256" key="6">
    <source>
        <dbReference type="ARBA" id="ARBA00047671"/>
    </source>
</evidence>
<dbReference type="InterPro" id="IPR045864">
    <property type="entry name" value="aa-tRNA-synth_II/BPL/LPL"/>
</dbReference>
<dbReference type="HAMAP" id="MF_01571">
    <property type="entry name" value="Pro_tRNA_synth_type3"/>
    <property type="match status" value="1"/>
</dbReference>
<dbReference type="SUPFAM" id="SSF55681">
    <property type="entry name" value="Class II aaRS and biotin synthetases"/>
    <property type="match status" value="1"/>
</dbReference>
<comment type="subunit">
    <text evidence="7">Homodimer.</text>
</comment>
<dbReference type="PANTHER" id="PTHR43382:SF2">
    <property type="entry name" value="BIFUNCTIONAL GLUTAMATE_PROLINE--TRNA LIGASE"/>
    <property type="match status" value="1"/>
</dbReference>
<dbReference type="Pfam" id="PF03129">
    <property type="entry name" value="HGTP_anticodon"/>
    <property type="match status" value="1"/>
</dbReference>
<evidence type="ECO:0000256" key="3">
    <source>
        <dbReference type="ARBA" id="ARBA00022840"/>
    </source>
</evidence>
<gene>
    <name evidence="7" type="primary">proS</name>
    <name evidence="9" type="ORF">B7O98_05710</name>
</gene>
<dbReference type="InterPro" id="IPR016061">
    <property type="entry name" value="Pro-tRNA_ligase_II_C"/>
</dbReference>
<dbReference type="EC" id="6.1.1.15" evidence="7"/>
<dbReference type="Gene3D" id="3.30.930.10">
    <property type="entry name" value="Bira Bifunctional Protein, Domain 2"/>
    <property type="match status" value="1"/>
</dbReference>
<comment type="function">
    <text evidence="7">Catalyzes the attachment of proline to tRNA(Pro) in a two-step reaction: proline is first activated by ATP to form Pro-AMP and then transferred to the acceptor end of tRNA(Pro).</text>
</comment>
<comment type="similarity">
    <text evidence="7">Belongs to the class-II aminoacyl-tRNA synthetase family. ProS type 3 subfamily.</text>
</comment>
<sequence>MGVKLSSAFVYRDLGRSFSEWFDWVLSEAEIYDYGRYPAKGVGVWMPYGFKLRSNVINLIRSLLDATGHEEILLPLLIPENILAKESEHVKGFEDQVYWVTHGGLEPLDVKLALRPTSETSLTYMESYWIKSYKQLPKKYYQVVSIFRYETKATRAMLRVREVTTFKEAHTVHEDFMDSERQVLEAVNIYSKFFDELGIPYLISKRPEWDKFAGALYTIAFDTLMPDGRALQIGTVHNLGQNFTKAFEVKIQKRDETIDYAWQTSYGISERVIASLLSVHGDSDGAVLPFHIAPIQVVVIPIPSQDAEVKKAVVEKALNVAETLKKHSLRVYVDLDEDKVPAEKFRYWELRGVPIRVDLGPKEIAENVATVVRRDTKAKVKIRIEDLPQEIVKLGSELTDNLRRRAWEAFKQRIRTVKTLEEIENLMDSGACVVEVPWCGDRGCCDVISSKFGVEALGTPLEGTSLRDHDTCPVCGRKAVTFMRYARKY</sequence>
<dbReference type="AlphaFoldDB" id="A0A2R7Y482"/>
<dbReference type="Pfam" id="PF09180">
    <property type="entry name" value="ProRS-C_1"/>
    <property type="match status" value="1"/>
</dbReference>
<dbReference type="InterPro" id="IPR033721">
    <property type="entry name" value="ProRS_core_arch_euk"/>
</dbReference>
<dbReference type="InterPro" id="IPR036621">
    <property type="entry name" value="Anticodon-bd_dom_sf"/>
</dbReference>
<dbReference type="GO" id="GO:0005737">
    <property type="term" value="C:cytoplasm"/>
    <property type="evidence" value="ECO:0007669"/>
    <property type="project" value="UniProtKB-SubCell"/>
</dbReference>
<dbReference type="InterPro" id="IPR002316">
    <property type="entry name" value="Pro-tRNA-ligase_IIa"/>
</dbReference>
<name>A0A2R7Y482_9CREN</name>
<dbReference type="FunFam" id="3.30.930.10:FF:000037">
    <property type="entry name" value="Proline--tRNA ligase"/>
    <property type="match status" value="1"/>
</dbReference>
<dbReference type="SUPFAM" id="SSF52954">
    <property type="entry name" value="Class II aaRS ABD-related"/>
    <property type="match status" value="1"/>
</dbReference>
<dbReference type="GO" id="GO:0017101">
    <property type="term" value="C:aminoacyl-tRNA synthetase multienzyme complex"/>
    <property type="evidence" value="ECO:0007669"/>
    <property type="project" value="TreeGrafter"/>
</dbReference>
<dbReference type="GO" id="GO:0004827">
    <property type="term" value="F:proline-tRNA ligase activity"/>
    <property type="evidence" value="ECO:0007669"/>
    <property type="project" value="UniProtKB-UniRule"/>
</dbReference>
<keyword evidence="1 7" id="KW-0436">Ligase</keyword>
<dbReference type="PRINTS" id="PR01046">
    <property type="entry name" value="TRNASYNTHPRO"/>
</dbReference>
<keyword evidence="2 7" id="KW-0547">Nucleotide-binding</keyword>